<evidence type="ECO:0000256" key="6">
    <source>
        <dbReference type="SAM" id="MobiDB-lite"/>
    </source>
</evidence>
<dbReference type="InterPro" id="IPR029053">
    <property type="entry name" value="Viral_coat"/>
</dbReference>
<protein>
    <recommendedName>
        <fullName evidence="7">DRBM domain-containing protein</fullName>
    </recommendedName>
</protein>
<dbReference type="CDD" id="cd00205">
    <property type="entry name" value="rhv_like"/>
    <property type="match status" value="1"/>
</dbReference>
<organism evidence="8">
    <name type="scientific">Picornavirales sp</name>
    <dbReference type="NCBI Taxonomy" id="1955153"/>
    <lineage>
        <taxon>Viruses</taxon>
        <taxon>Riboviria</taxon>
        <taxon>Orthornavirae</taxon>
        <taxon>Pisuviricota</taxon>
        <taxon>Pisoniviricetes</taxon>
        <taxon>Picornavirales</taxon>
    </lineage>
</organism>
<dbReference type="GO" id="GO:0003725">
    <property type="term" value="F:double-stranded RNA binding"/>
    <property type="evidence" value="ECO:0007669"/>
    <property type="project" value="TreeGrafter"/>
</dbReference>
<evidence type="ECO:0000256" key="2">
    <source>
        <dbReference type="ARBA" id="ARBA00022561"/>
    </source>
</evidence>
<dbReference type="EMBL" id="MN033509">
    <property type="protein sequence ID" value="QDH87618.1"/>
    <property type="molecule type" value="Genomic_RNA"/>
</dbReference>
<sequence>MFHSTFTSPPTSSTNPIGDLNEHSQREGVAPPIYVTSIVGGPDHSPQFICRATYGMHTATSSVFLTKKDAERGAAVELIKQIQQDHKRQAVLPKAPTRIPFVDTIKRVQSEVPIVQHTDEWQVKTMKDFHRHLDAVMDYIHHFQEIGDEKKANELVSLVFEQLYPHAQMSDVVVQKGENKAVSETVDTLVGITTLDDTVGKPIPDIEISSHKGQSMHGEDPYPDQQMKTILSRLYPIDNWAWSGSSTSGTLLISYHFPNALINASTNLQEKLHRFQYLRAAVRVLIRLNATKFHAGKLLVTWVPCYKKGTTDSNAMQDMYSASCNNSVIVSANTTVPVDFIIPWVTPYSYWNMRDSYATTAQGLMGYIKVWVLHPLILAGASNTPSCNVTLYASFVDPEVAGPGLRNNDPRSDQLSLRMSRHVNVNKS</sequence>
<gene>
    <name evidence="8" type="ORF">H4RhizoLitter211311_000002</name>
</gene>
<dbReference type="GO" id="GO:0070578">
    <property type="term" value="C:RISC-loading complex"/>
    <property type="evidence" value="ECO:0007669"/>
    <property type="project" value="TreeGrafter"/>
</dbReference>
<evidence type="ECO:0000313" key="8">
    <source>
        <dbReference type="EMBL" id="QDH87618.1"/>
    </source>
</evidence>
<keyword evidence="3" id="KW-0946">Virion</keyword>
<feature type="region of interest" description="Disordered" evidence="6">
    <location>
        <begin position="1"/>
        <end position="24"/>
    </location>
</feature>
<proteinExistence type="predicted"/>
<dbReference type="PROSITE" id="PS50137">
    <property type="entry name" value="DS_RBD"/>
    <property type="match status" value="1"/>
</dbReference>
<dbReference type="Pfam" id="PF00035">
    <property type="entry name" value="dsrm"/>
    <property type="match status" value="1"/>
</dbReference>
<dbReference type="InterPro" id="IPR051247">
    <property type="entry name" value="RLC_Component"/>
</dbReference>
<dbReference type="InterPro" id="IPR033703">
    <property type="entry name" value="Rhv-like"/>
</dbReference>
<feature type="domain" description="DRBM" evidence="7">
    <location>
        <begin position="15"/>
        <end position="84"/>
    </location>
</feature>
<name>A0A514D1W4_9VIRU</name>
<dbReference type="InterPro" id="IPR014720">
    <property type="entry name" value="dsRBD_dom"/>
</dbReference>
<dbReference type="GO" id="GO:0035197">
    <property type="term" value="F:siRNA binding"/>
    <property type="evidence" value="ECO:0007669"/>
    <property type="project" value="TreeGrafter"/>
</dbReference>
<dbReference type="SUPFAM" id="SSF88633">
    <property type="entry name" value="Positive stranded ssRNA viruses"/>
    <property type="match status" value="1"/>
</dbReference>
<dbReference type="GO" id="GO:0016442">
    <property type="term" value="C:RISC complex"/>
    <property type="evidence" value="ECO:0007669"/>
    <property type="project" value="TreeGrafter"/>
</dbReference>
<dbReference type="Pfam" id="PF00073">
    <property type="entry name" value="Rhv"/>
    <property type="match status" value="1"/>
</dbReference>
<dbReference type="GO" id="GO:0070920">
    <property type="term" value="P:regulation of regulatory ncRNA processing"/>
    <property type="evidence" value="ECO:0007669"/>
    <property type="project" value="TreeGrafter"/>
</dbReference>
<dbReference type="GO" id="GO:0005198">
    <property type="term" value="F:structural molecule activity"/>
    <property type="evidence" value="ECO:0007669"/>
    <property type="project" value="InterPro"/>
</dbReference>
<dbReference type="CDD" id="cd00048">
    <property type="entry name" value="DSRM_SF"/>
    <property type="match status" value="1"/>
</dbReference>
<comment type="subcellular location">
    <subcellularLocation>
        <location evidence="1">Virion</location>
    </subcellularLocation>
</comment>
<evidence type="ECO:0000256" key="1">
    <source>
        <dbReference type="ARBA" id="ARBA00004328"/>
    </source>
</evidence>
<evidence type="ECO:0000256" key="5">
    <source>
        <dbReference type="PROSITE-ProRule" id="PRU00266"/>
    </source>
</evidence>
<evidence type="ECO:0000256" key="4">
    <source>
        <dbReference type="ARBA" id="ARBA00022884"/>
    </source>
</evidence>
<keyword evidence="4 5" id="KW-0694">RNA-binding</keyword>
<dbReference type="GO" id="GO:0030422">
    <property type="term" value="P:siRNA processing"/>
    <property type="evidence" value="ECO:0007669"/>
    <property type="project" value="TreeGrafter"/>
</dbReference>
<dbReference type="PANTHER" id="PTHR46205:SF3">
    <property type="entry name" value="LOQUACIOUS, ISOFORM B"/>
    <property type="match status" value="1"/>
</dbReference>
<dbReference type="GO" id="GO:0019028">
    <property type="term" value="C:viral capsid"/>
    <property type="evidence" value="ECO:0007669"/>
    <property type="project" value="UniProtKB-KW"/>
</dbReference>
<dbReference type="Gene3D" id="2.60.120.20">
    <property type="match status" value="1"/>
</dbReference>
<keyword evidence="2" id="KW-0167">Capsid protein</keyword>
<evidence type="ECO:0000256" key="3">
    <source>
        <dbReference type="ARBA" id="ARBA00022844"/>
    </source>
</evidence>
<dbReference type="PANTHER" id="PTHR46205">
    <property type="entry name" value="LOQUACIOUS, ISOFORM B"/>
    <property type="match status" value="1"/>
</dbReference>
<dbReference type="Gene3D" id="3.30.160.20">
    <property type="match status" value="1"/>
</dbReference>
<evidence type="ECO:0000259" key="7">
    <source>
        <dbReference type="PROSITE" id="PS50137"/>
    </source>
</evidence>
<feature type="compositionally biased region" description="Low complexity" evidence="6">
    <location>
        <begin position="1"/>
        <end position="14"/>
    </location>
</feature>
<dbReference type="InterPro" id="IPR001676">
    <property type="entry name" value="Picornavirus_capsid"/>
</dbReference>
<dbReference type="SMART" id="SM00358">
    <property type="entry name" value="DSRM"/>
    <property type="match status" value="1"/>
</dbReference>
<reference evidence="8" key="1">
    <citation type="submission" date="2019-05" db="EMBL/GenBank/DDBJ databases">
        <title>Metatranscriptomic reconstruction reveals RNA viruses with the potential to shape carbon cycling in soil.</title>
        <authorList>
            <person name="Starr E.P."/>
            <person name="Nuccio E."/>
            <person name="Pett-Ridge J."/>
            <person name="Banfield J.F."/>
            <person name="Firestone M.K."/>
        </authorList>
    </citation>
    <scope>NUCLEOTIDE SEQUENCE</scope>
    <source>
        <strain evidence="8">H4_Rhizo_Litter_21_scaffold_1311</strain>
    </source>
</reference>
<accession>A0A514D1W4</accession>
<dbReference type="SUPFAM" id="SSF54768">
    <property type="entry name" value="dsRNA-binding domain-like"/>
    <property type="match status" value="1"/>
</dbReference>